<dbReference type="EMBL" id="UGMS01000001">
    <property type="protein sequence ID" value="STV82905.1"/>
    <property type="molecule type" value="Genomic_DNA"/>
</dbReference>
<dbReference type="GO" id="GO:0032259">
    <property type="term" value="P:methylation"/>
    <property type="evidence" value="ECO:0007669"/>
    <property type="project" value="UniProtKB-KW"/>
</dbReference>
<proteinExistence type="predicted"/>
<evidence type="ECO:0000313" key="1">
    <source>
        <dbReference type="EMBL" id="STV82905.1"/>
    </source>
</evidence>
<gene>
    <name evidence="1" type="ORF">NCTC11685_03212</name>
</gene>
<keyword evidence="1" id="KW-0489">Methyltransferase</keyword>
<organism evidence="1 2">
    <name type="scientific">Klebsiella michiganensis</name>
    <dbReference type="NCBI Taxonomy" id="1134687"/>
    <lineage>
        <taxon>Bacteria</taxon>
        <taxon>Pseudomonadati</taxon>
        <taxon>Pseudomonadota</taxon>
        <taxon>Gammaproteobacteria</taxon>
        <taxon>Enterobacterales</taxon>
        <taxon>Enterobacteriaceae</taxon>
        <taxon>Klebsiella/Raoultella group</taxon>
        <taxon>Klebsiella</taxon>
    </lineage>
</organism>
<dbReference type="AlphaFoldDB" id="A0A7H4N813"/>
<accession>A0A7H4N813</accession>
<dbReference type="Proteomes" id="UP000254863">
    <property type="component" value="Unassembled WGS sequence"/>
</dbReference>
<name>A0A7H4N813_9ENTR</name>
<reference evidence="1 2" key="1">
    <citation type="submission" date="2018-06" db="EMBL/GenBank/DDBJ databases">
        <authorList>
            <consortium name="Pathogen Informatics"/>
            <person name="Doyle S."/>
        </authorList>
    </citation>
    <scope>NUCLEOTIDE SEQUENCE [LARGE SCALE GENOMIC DNA]</scope>
    <source>
        <strain evidence="1 2">NCTC11685</strain>
    </source>
</reference>
<protein>
    <submittedName>
        <fullName evidence="1">Putative hydroxymethyltransferase</fullName>
    </submittedName>
</protein>
<dbReference type="GO" id="GO:0008168">
    <property type="term" value="F:methyltransferase activity"/>
    <property type="evidence" value="ECO:0007669"/>
    <property type="project" value="UniProtKB-KW"/>
</dbReference>
<evidence type="ECO:0000313" key="2">
    <source>
        <dbReference type="Proteomes" id="UP000254863"/>
    </source>
</evidence>
<keyword evidence="1" id="KW-0808">Transferase</keyword>
<comment type="caution">
    <text evidence="1">The sequence shown here is derived from an EMBL/GenBank/DDBJ whole genome shotgun (WGS) entry which is preliminary data.</text>
</comment>
<sequence length="57" mass="6138">MGLQPAVINNQMVTTPAQPTIFTPEQGVAKEVLVGFRQTEVDSHDFVEVQATILGLA</sequence>